<sequence>MTEILPDIRSTLSRFRLISFALILVWLYAFSAPALALNEAPLRIISSYIESNPDCSEQITEWNRKNGKRAIAGEISREFYYRVLGFLDWGACGRPYFKPVFIELQKVWMIYAKGLVSETDYNAKEGELINLLFAAIQAGDQGEAMVRRYQQNIAAKLIRLEPERQFFNCTYFGDQPKCND</sequence>
<dbReference type="EMBL" id="JAKLTN010000002">
    <property type="protein sequence ID" value="MCG2577433.1"/>
    <property type="molecule type" value="Genomic_DNA"/>
</dbReference>
<comment type="caution">
    <text evidence="1">The sequence shown here is derived from an EMBL/GenBank/DDBJ whole genome shotgun (WGS) entry which is preliminary data.</text>
</comment>
<dbReference type="RefSeq" id="WP_275710512.1">
    <property type="nucleotide sequence ID" value="NZ_JAKLTN010000002.1"/>
</dbReference>
<evidence type="ECO:0000313" key="2">
    <source>
        <dbReference type="Proteomes" id="UP001165384"/>
    </source>
</evidence>
<gene>
    <name evidence="1" type="ORF">LZ012_10555</name>
</gene>
<proteinExistence type="predicted"/>
<accession>A0ABS9K2R1</accession>
<reference evidence="1" key="1">
    <citation type="submission" date="2022-01" db="EMBL/GenBank/DDBJ databases">
        <authorList>
            <person name="Jo J.-H."/>
            <person name="Im W.-T."/>
        </authorList>
    </citation>
    <scope>NUCLEOTIDE SEQUENCE</scope>
    <source>
        <strain evidence="1">XY25</strain>
    </source>
</reference>
<protein>
    <submittedName>
        <fullName evidence="1">Uncharacterized protein</fullName>
    </submittedName>
</protein>
<name>A0ABS9K2R1_9RHOO</name>
<evidence type="ECO:0000313" key="1">
    <source>
        <dbReference type="EMBL" id="MCG2577433.1"/>
    </source>
</evidence>
<keyword evidence="2" id="KW-1185">Reference proteome</keyword>
<dbReference type="Proteomes" id="UP001165384">
    <property type="component" value="Unassembled WGS sequence"/>
</dbReference>
<organism evidence="1 2">
    <name type="scientific">Dechloromonas hankyongensis</name>
    <dbReference type="NCBI Taxonomy" id="2908002"/>
    <lineage>
        <taxon>Bacteria</taxon>
        <taxon>Pseudomonadati</taxon>
        <taxon>Pseudomonadota</taxon>
        <taxon>Betaproteobacteria</taxon>
        <taxon>Rhodocyclales</taxon>
        <taxon>Azonexaceae</taxon>
        <taxon>Dechloromonas</taxon>
    </lineage>
</organism>